<dbReference type="Gene3D" id="3.40.50.2300">
    <property type="match status" value="2"/>
</dbReference>
<dbReference type="Proteomes" id="UP000646365">
    <property type="component" value="Unassembled WGS sequence"/>
</dbReference>
<keyword evidence="4" id="KW-0029">Amino-acid transport</keyword>
<organism evidence="7 8">
    <name type="scientific">Aliidongia dinghuensis</name>
    <dbReference type="NCBI Taxonomy" id="1867774"/>
    <lineage>
        <taxon>Bacteria</taxon>
        <taxon>Pseudomonadati</taxon>
        <taxon>Pseudomonadota</taxon>
        <taxon>Alphaproteobacteria</taxon>
        <taxon>Rhodospirillales</taxon>
        <taxon>Dongiaceae</taxon>
        <taxon>Aliidongia</taxon>
    </lineage>
</organism>
<dbReference type="SUPFAM" id="SSF53822">
    <property type="entry name" value="Periplasmic binding protein-like I"/>
    <property type="match status" value="1"/>
</dbReference>
<gene>
    <name evidence="7" type="ORF">GCM10011611_55950</name>
</gene>
<evidence type="ECO:0000256" key="4">
    <source>
        <dbReference type="ARBA" id="ARBA00022970"/>
    </source>
</evidence>
<dbReference type="PANTHER" id="PTHR47151">
    <property type="entry name" value="LEU/ILE/VAL-BINDING ABC TRANSPORTER SUBUNIT"/>
    <property type="match status" value="1"/>
</dbReference>
<dbReference type="InterPro" id="IPR028081">
    <property type="entry name" value="Leu-bd"/>
</dbReference>
<evidence type="ECO:0000256" key="3">
    <source>
        <dbReference type="ARBA" id="ARBA00022729"/>
    </source>
</evidence>
<dbReference type="GO" id="GO:0006865">
    <property type="term" value="P:amino acid transport"/>
    <property type="evidence" value="ECO:0007669"/>
    <property type="project" value="UniProtKB-KW"/>
</dbReference>
<accession>A0A8J3E4X5</accession>
<keyword evidence="3 5" id="KW-0732">Signal</keyword>
<dbReference type="RefSeq" id="WP_189051464.1">
    <property type="nucleotide sequence ID" value="NZ_BMJQ01000018.1"/>
</dbReference>
<evidence type="ECO:0000256" key="1">
    <source>
        <dbReference type="ARBA" id="ARBA00010062"/>
    </source>
</evidence>
<feature type="domain" description="Leucine-binding protein" evidence="6">
    <location>
        <begin position="28"/>
        <end position="355"/>
    </location>
</feature>
<evidence type="ECO:0000256" key="5">
    <source>
        <dbReference type="SAM" id="SignalP"/>
    </source>
</evidence>
<dbReference type="InterPro" id="IPR000709">
    <property type="entry name" value="Leu_Ile_Val-bd"/>
</dbReference>
<comment type="similarity">
    <text evidence="1">Belongs to the leucine-binding protein family.</text>
</comment>
<dbReference type="AlphaFoldDB" id="A0A8J3E4X5"/>
<evidence type="ECO:0000259" key="6">
    <source>
        <dbReference type="Pfam" id="PF13458"/>
    </source>
</evidence>
<feature type="chain" id="PRO_5035144519" evidence="5">
    <location>
        <begin position="26"/>
        <end position="372"/>
    </location>
</feature>
<evidence type="ECO:0000313" key="8">
    <source>
        <dbReference type="Proteomes" id="UP000646365"/>
    </source>
</evidence>
<dbReference type="EMBL" id="BMJQ01000018">
    <property type="protein sequence ID" value="GGF42323.1"/>
    <property type="molecule type" value="Genomic_DNA"/>
</dbReference>
<evidence type="ECO:0000313" key="7">
    <source>
        <dbReference type="EMBL" id="GGF42323.1"/>
    </source>
</evidence>
<keyword evidence="8" id="KW-1185">Reference proteome</keyword>
<evidence type="ECO:0000256" key="2">
    <source>
        <dbReference type="ARBA" id="ARBA00022448"/>
    </source>
</evidence>
<feature type="signal peptide" evidence="5">
    <location>
        <begin position="1"/>
        <end position="25"/>
    </location>
</feature>
<keyword evidence="2" id="KW-0813">Transport</keyword>
<reference evidence="7" key="2">
    <citation type="submission" date="2020-09" db="EMBL/GenBank/DDBJ databases">
        <authorList>
            <person name="Sun Q."/>
            <person name="Zhou Y."/>
        </authorList>
    </citation>
    <scope>NUCLEOTIDE SEQUENCE</scope>
    <source>
        <strain evidence="7">CGMCC 1.15725</strain>
    </source>
</reference>
<name>A0A8J3E4X5_9PROT</name>
<reference evidence="7" key="1">
    <citation type="journal article" date="2014" name="Int. J. Syst. Evol. Microbiol.">
        <title>Complete genome sequence of Corynebacterium casei LMG S-19264T (=DSM 44701T), isolated from a smear-ripened cheese.</title>
        <authorList>
            <consortium name="US DOE Joint Genome Institute (JGI-PGF)"/>
            <person name="Walter F."/>
            <person name="Albersmeier A."/>
            <person name="Kalinowski J."/>
            <person name="Ruckert C."/>
        </authorList>
    </citation>
    <scope>NUCLEOTIDE SEQUENCE</scope>
    <source>
        <strain evidence="7">CGMCC 1.15725</strain>
    </source>
</reference>
<protein>
    <submittedName>
        <fullName evidence="7">Branched chain amino acid ABC transporter substrate-binding protein</fullName>
    </submittedName>
</protein>
<dbReference type="Pfam" id="PF13458">
    <property type="entry name" value="Peripla_BP_6"/>
    <property type="match status" value="1"/>
</dbReference>
<sequence>MQKLSLAVASAIALTAAAAHAPAHAEDIQIAVAGPITGSNAASGEQFKHGAEQAVADINAQGGVLGKKLALSVGDDACDPKQAVAVANQLASKGVVFIDGHYCSGSTIPASAVYAEASVLMITPSASNPALTDEAFRKKWTNVYRVCGRDDDQGPTAGKYIVEHFKGKKVAILDDHSAFGKGITDQVRKTINAGGIKEVVDDSVTVGDKDFTALISKLKQAGVEMIYFGGYPTEAGLLVRQSHDQGLKAVLMGGDSTQTDEFWSITGAVGEGTLFTFPPDPERQATSQAVIEEFKKGGYTPEGYTLYSYAAVQVFAQAAEKAKSVKLDELVKVLHSNTFDTVIGPIKYDEKGDITAGGYVVWHWANGKATEL</sequence>
<proteinExistence type="inferred from homology"/>
<dbReference type="InterPro" id="IPR028082">
    <property type="entry name" value="Peripla_BP_I"/>
</dbReference>
<dbReference type="CDD" id="cd06342">
    <property type="entry name" value="PBP1_ABC_LIVBP-like"/>
    <property type="match status" value="1"/>
</dbReference>
<dbReference type="PRINTS" id="PR00337">
    <property type="entry name" value="LEUILEVALBP"/>
</dbReference>
<dbReference type="PANTHER" id="PTHR47151:SF2">
    <property type="entry name" value="AMINO ACID BINDING PROTEIN"/>
    <property type="match status" value="1"/>
</dbReference>
<comment type="caution">
    <text evidence="7">The sequence shown here is derived from an EMBL/GenBank/DDBJ whole genome shotgun (WGS) entry which is preliminary data.</text>
</comment>